<reference evidence="1 2" key="1">
    <citation type="submission" date="2018-10" db="EMBL/GenBank/DDBJ databases">
        <title>Comparative analysis of microorganisms from saline springs in Andes Mountain Range, Colombia.</title>
        <authorList>
            <person name="Rubin E."/>
        </authorList>
    </citation>
    <scope>NUCLEOTIDE SEQUENCE [LARGE SCALE GENOMIC DNA]</scope>
    <source>
        <strain evidence="1 2">USBA 36</strain>
    </source>
</reference>
<dbReference type="OrthoDB" id="7031433at2"/>
<proteinExistence type="predicted"/>
<dbReference type="EMBL" id="RBIG01000002">
    <property type="protein sequence ID" value="RKQ70157.1"/>
    <property type="molecule type" value="Genomic_DNA"/>
</dbReference>
<name>A0A420WGQ0_9PROT</name>
<dbReference type="Proteomes" id="UP000277424">
    <property type="component" value="Unassembled WGS sequence"/>
</dbReference>
<protein>
    <submittedName>
        <fullName evidence="1">Uncharacterized protein</fullName>
    </submittedName>
</protein>
<organism evidence="1 2">
    <name type="scientific">Oceanibaculum indicum</name>
    <dbReference type="NCBI Taxonomy" id="526216"/>
    <lineage>
        <taxon>Bacteria</taxon>
        <taxon>Pseudomonadati</taxon>
        <taxon>Pseudomonadota</taxon>
        <taxon>Alphaproteobacteria</taxon>
        <taxon>Rhodospirillales</taxon>
        <taxon>Oceanibaculaceae</taxon>
        <taxon>Oceanibaculum</taxon>
    </lineage>
</organism>
<sequence>MSDADRIAAAQEALRNARAVLAGAQASGDEGVADAIALIDRALAPSANTDSGPAFPVHPDVRLDDHESYAGMSLRDYFAVHAPITFDQTLLVWGGDVALSKDPDRASFFAVWSLLRYQYADAMLTERADVGGVP</sequence>
<dbReference type="AlphaFoldDB" id="A0A420WGQ0"/>
<gene>
    <name evidence="1" type="ORF">BCL74_2097</name>
</gene>
<evidence type="ECO:0000313" key="2">
    <source>
        <dbReference type="Proteomes" id="UP000277424"/>
    </source>
</evidence>
<dbReference type="RefSeq" id="WP_121219776.1">
    <property type="nucleotide sequence ID" value="NZ_RBIG01000002.1"/>
</dbReference>
<comment type="caution">
    <text evidence="1">The sequence shown here is derived from an EMBL/GenBank/DDBJ whole genome shotgun (WGS) entry which is preliminary data.</text>
</comment>
<evidence type="ECO:0000313" key="1">
    <source>
        <dbReference type="EMBL" id="RKQ70157.1"/>
    </source>
</evidence>
<accession>A0A420WGQ0</accession>